<dbReference type="AlphaFoldDB" id="A0AAJ0MIS4"/>
<evidence type="ECO:0000313" key="4">
    <source>
        <dbReference type="Proteomes" id="UP001275084"/>
    </source>
</evidence>
<reference evidence="3" key="1">
    <citation type="journal article" date="2023" name="Mol. Phylogenet. Evol.">
        <title>Genome-scale phylogeny and comparative genomics of the fungal order Sordariales.</title>
        <authorList>
            <person name="Hensen N."/>
            <person name="Bonometti L."/>
            <person name="Westerberg I."/>
            <person name="Brannstrom I.O."/>
            <person name="Guillou S."/>
            <person name="Cros-Aarteil S."/>
            <person name="Calhoun S."/>
            <person name="Haridas S."/>
            <person name="Kuo A."/>
            <person name="Mondo S."/>
            <person name="Pangilinan J."/>
            <person name="Riley R."/>
            <person name="LaButti K."/>
            <person name="Andreopoulos B."/>
            <person name="Lipzen A."/>
            <person name="Chen C."/>
            <person name="Yan M."/>
            <person name="Daum C."/>
            <person name="Ng V."/>
            <person name="Clum A."/>
            <person name="Steindorff A."/>
            <person name="Ohm R.A."/>
            <person name="Martin F."/>
            <person name="Silar P."/>
            <person name="Natvig D.O."/>
            <person name="Lalanne C."/>
            <person name="Gautier V."/>
            <person name="Ament-Velasquez S.L."/>
            <person name="Kruys A."/>
            <person name="Hutchinson M.I."/>
            <person name="Powell A.J."/>
            <person name="Barry K."/>
            <person name="Miller A.N."/>
            <person name="Grigoriev I.V."/>
            <person name="Debuchy R."/>
            <person name="Gladieux P."/>
            <person name="Hiltunen Thoren M."/>
            <person name="Johannesson H."/>
        </authorList>
    </citation>
    <scope>NUCLEOTIDE SEQUENCE</scope>
    <source>
        <strain evidence="3">CBS 955.72</strain>
    </source>
</reference>
<dbReference type="Proteomes" id="UP001275084">
    <property type="component" value="Unassembled WGS sequence"/>
</dbReference>
<evidence type="ECO:0000313" key="3">
    <source>
        <dbReference type="EMBL" id="KAK3360590.1"/>
    </source>
</evidence>
<feature type="non-terminal residue" evidence="3">
    <location>
        <position position="1"/>
    </location>
</feature>
<keyword evidence="4" id="KW-1185">Reference proteome</keyword>
<gene>
    <name evidence="3" type="ORF">B0T25DRAFT_441485</name>
</gene>
<feature type="non-terminal residue" evidence="3">
    <location>
        <position position="202"/>
    </location>
</feature>
<evidence type="ECO:0000256" key="1">
    <source>
        <dbReference type="SAM" id="MobiDB-lite"/>
    </source>
</evidence>
<proteinExistence type="predicted"/>
<sequence length="202" mass="22151">KAKAVSPSKRSASGSSVRSRSLSPNKEEDNALGDIIIPEAAIPIGEARQEITKFRQRFMTSGTSCAISGLGKSWFSSLAIGPAIQAAHIVPQVHYHLYPPGPGRVIPDPEDVSQLRTAWLSTWSISNGILLANHLHQLFDARLVSFHPRTLGIRAFAPYDLITPHHGRVATLDKKNLPDRNALQHHWDTCCIENMAAVSRII</sequence>
<feature type="compositionally biased region" description="Low complexity" evidence="1">
    <location>
        <begin position="1"/>
        <end position="23"/>
    </location>
</feature>
<reference evidence="3" key="2">
    <citation type="submission" date="2023-06" db="EMBL/GenBank/DDBJ databases">
        <authorList>
            <consortium name="Lawrence Berkeley National Laboratory"/>
            <person name="Haridas S."/>
            <person name="Hensen N."/>
            <person name="Bonometti L."/>
            <person name="Westerberg I."/>
            <person name="Brannstrom I.O."/>
            <person name="Guillou S."/>
            <person name="Cros-Aarteil S."/>
            <person name="Calhoun S."/>
            <person name="Kuo A."/>
            <person name="Mondo S."/>
            <person name="Pangilinan J."/>
            <person name="Riley R."/>
            <person name="Labutti K."/>
            <person name="Andreopoulos B."/>
            <person name="Lipzen A."/>
            <person name="Chen C."/>
            <person name="Yanf M."/>
            <person name="Daum C."/>
            <person name="Ng V."/>
            <person name="Clum A."/>
            <person name="Steindorff A."/>
            <person name="Ohm R."/>
            <person name="Martin F."/>
            <person name="Silar P."/>
            <person name="Natvig D."/>
            <person name="Lalanne C."/>
            <person name="Gautier V."/>
            <person name="Ament-Velasquez S.L."/>
            <person name="Kruys A."/>
            <person name="Hutchinson M.I."/>
            <person name="Powell A.J."/>
            <person name="Barry K."/>
            <person name="Miller A.N."/>
            <person name="Grigoriev I.V."/>
            <person name="Debuchy R."/>
            <person name="Gladieux P."/>
            <person name="Thoren M.H."/>
            <person name="Johannesson H."/>
        </authorList>
    </citation>
    <scope>NUCLEOTIDE SEQUENCE</scope>
    <source>
        <strain evidence="3">CBS 955.72</strain>
    </source>
</reference>
<feature type="region of interest" description="Disordered" evidence="1">
    <location>
        <begin position="1"/>
        <end position="27"/>
    </location>
</feature>
<feature type="domain" description="HNH nuclease" evidence="2">
    <location>
        <begin position="65"/>
        <end position="147"/>
    </location>
</feature>
<dbReference type="Pfam" id="PF13391">
    <property type="entry name" value="HNH_2"/>
    <property type="match status" value="1"/>
</dbReference>
<comment type="caution">
    <text evidence="3">The sequence shown here is derived from an EMBL/GenBank/DDBJ whole genome shotgun (WGS) entry which is preliminary data.</text>
</comment>
<dbReference type="EMBL" id="JAUIQD010000002">
    <property type="protein sequence ID" value="KAK3360590.1"/>
    <property type="molecule type" value="Genomic_DNA"/>
</dbReference>
<name>A0AAJ0MIS4_9PEZI</name>
<protein>
    <recommendedName>
        <fullName evidence="2">HNH nuclease domain-containing protein</fullName>
    </recommendedName>
</protein>
<evidence type="ECO:0000259" key="2">
    <source>
        <dbReference type="Pfam" id="PF13391"/>
    </source>
</evidence>
<organism evidence="3 4">
    <name type="scientific">Lasiosphaeria hispida</name>
    <dbReference type="NCBI Taxonomy" id="260671"/>
    <lineage>
        <taxon>Eukaryota</taxon>
        <taxon>Fungi</taxon>
        <taxon>Dikarya</taxon>
        <taxon>Ascomycota</taxon>
        <taxon>Pezizomycotina</taxon>
        <taxon>Sordariomycetes</taxon>
        <taxon>Sordariomycetidae</taxon>
        <taxon>Sordariales</taxon>
        <taxon>Lasiosphaeriaceae</taxon>
        <taxon>Lasiosphaeria</taxon>
    </lineage>
</organism>
<dbReference type="InterPro" id="IPR003615">
    <property type="entry name" value="HNH_nuc"/>
</dbReference>
<accession>A0AAJ0MIS4</accession>